<protein>
    <recommendedName>
        <fullName evidence="2">Thiol-disulfide oxidoreductase DCC</fullName>
    </recommendedName>
</protein>
<evidence type="ECO:0000313" key="1">
    <source>
        <dbReference type="EMBL" id="SVB08719.1"/>
    </source>
</evidence>
<dbReference type="AlphaFoldDB" id="A0A382B4V6"/>
<evidence type="ECO:0008006" key="2">
    <source>
        <dbReference type="Google" id="ProtNLM"/>
    </source>
</evidence>
<dbReference type="Pfam" id="PF04134">
    <property type="entry name" value="DCC1-like"/>
    <property type="match status" value="1"/>
</dbReference>
<dbReference type="GO" id="GO:0015035">
    <property type="term" value="F:protein-disulfide reductase activity"/>
    <property type="evidence" value="ECO:0007669"/>
    <property type="project" value="InterPro"/>
</dbReference>
<dbReference type="InterPro" id="IPR007263">
    <property type="entry name" value="DCC1-like"/>
</dbReference>
<reference evidence="1" key="1">
    <citation type="submission" date="2018-05" db="EMBL/GenBank/DDBJ databases">
        <authorList>
            <person name="Lanie J.A."/>
            <person name="Ng W.-L."/>
            <person name="Kazmierczak K.M."/>
            <person name="Andrzejewski T.M."/>
            <person name="Davidsen T.M."/>
            <person name="Wayne K.J."/>
            <person name="Tettelin H."/>
            <person name="Glass J.I."/>
            <person name="Rusch D."/>
            <person name="Podicherti R."/>
            <person name="Tsui H.-C.T."/>
            <person name="Winkler M.E."/>
        </authorList>
    </citation>
    <scope>NUCLEOTIDE SEQUENCE</scope>
</reference>
<gene>
    <name evidence="1" type="ORF">METZ01_LOCUS161573</name>
</gene>
<proteinExistence type="predicted"/>
<accession>A0A382B4V6</accession>
<dbReference type="PANTHER" id="PTHR33639:SF2">
    <property type="entry name" value="DUF393 DOMAIN-CONTAINING PROTEIN"/>
    <property type="match status" value="1"/>
</dbReference>
<dbReference type="PANTHER" id="PTHR33639">
    <property type="entry name" value="THIOL-DISULFIDE OXIDOREDUCTASE DCC"/>
    <property type="match status" value="1"/>
</dbReference>
<name>A0A382B4V6_9ZZZZ</name>
<dbReference type="InterPro" id="IPR052927">
    <property type="entry name" value="DCC_oxidoreductase"/>
</dbReference>
<dbReference type="EMBL" id="UINC01028184">
    <property type="protein sequence ID" value="SVB08719.1"/>
    <property type="molecule type" value="Genomic_DNA"/>
</dbReference>
<organism evidence="1">
    <name type="scientific">marine metagenome</name>
    <dbReference type="NCBI Taxonomy" id="408172"/>
    <lineage>
        <taxon>unclassified sequences</taxon>
        <taxon>metagenomes</taxon>
        <taxon>ecological metagenomes</taxon>
    </lineage>
</organism>
<sequence>MPDSSRDVLLLDGDCGLCHQLAFFMDPRLAPGVDIAYRPIQSDDAQKLIHTFPEWQQRSDTVYLLRNGRSYIRSAAAIRCLLYLRWYWKIWFFISWLIPLPIRDMIYRFVAKYRHWIFRKPENCTFRID</sequence>